<protein>
    <submittedName>
        <fullName evidence="2">Uncharacterized protein</fullName>
    </submittedName>
</protein>
<comment type="caution">
    <text evidence="2">The sequence shown here is derived from an EMBL/GenBank/DDBJ whole genome shotgun (WGS) entry which is preliminary data.</text>
</comment>
<keyword evidence="1" id="KW-0812">Transmembrane</keyword>
<feature type="transmembrane region" description="Helical" evidence="1">
    <location>
        <begin position="12"/>
        <end position="35"/>
    </location>
</feature>
<dbReference type="EMBL" id="NCXI01000090">
    <property type="protein sequence ID" value="PAK78667.1"/>
    <property type="molecule type" value="Genomic_DNA"/>
</dbReference>
<sequence length="75" mass="8583">MMHLLTSETTMYMPIIRTCVLSVNSTFILAHLAFIERILQLMARFELLIQISLTIHLKQTIMGLSKGDEHHADSN</sequence>
<accession>A0A269XZC4</accession>
<dbReference type="Proteomes" id="UP000216802">
    <property type="component" value="Unassembled WGS sequence"/>
</dbReference>
<organism evidence="2 3">
    <name type="scientific">Lentilactobacillus parakefiri</name>
    <dbReference type="NCBI Taxonomy" id="152332"/>
    <lineage>
        <taxon>Bacteria</taxon>
        <taxon>Bacillati</taxon>
        <taxon>Bacillota</taxon>
        <taxon>Bacilli</taxon>
        <taxon>Lactobacillales</taxon>
        <taxon>Lactobacillaceae</taxon>
        <taxon>Lentilactobacillus</taxon>
    </lineage>
</organism>
<evidence type="ECO:0000256" key="1">
    <source>
        <dbReference type="SAM" id="Phobius"/>
    </source>
</evidence>
<reference evidence="2 3" key="1">
    <citation type="submission" date="2017-04" db="EMBL/GenBank/DDBJ databases">
        <title>Kefir bacterial isolates.</title>
        <authorList>
            <person name="Kim Y."/>
            <person name="Blasche S."/>
            <person name="Patil K.R."/>
        </authorList>
    </citation>
    <scope>NUCLEOTIDE SEQUENCE [LARGE SCALE GENOMIC DNA]</scope>
    <source>
        <strain evidence="2 3">OG2</strain>
    </source>
</reference>
<dbReference type="AlphaFoldDB" id="A0A269XZC4"/>
<proteinExistence type="predicted"/>
<evidence type="ECO:0000313" key="2">
    <source>
        <dbReference type="EMBL" id="PAK78667.1"/>
    </source>
</evidence>
<keyword evidence="1" id="KW-1133">Transmembrane helix</keyword>
<gene>
    <name evidence="2" type="ORF">B8W98_09910</name>
</gene>
<name>A0A269XZC4_9LACO</name>
<evidence type="ECO:0000313" key="3">
    <source>
        <dbReference type="Proteomes" id="UP000216802"/>
    </source>
</evidence>
<keyword evidence="1" id="KW-0472">Membrane</keyword>